<dbReference type="Proteomes" id="UP000266340">
    <property type="component" value="Unassembled WGS sequence"/>
</dbReference>
<comment type="caution">
    <text evidence="11">The sequence shown here is derived from an EMBL/GenBank/DDBJ whole genome shotgun (WGS) entry which is preliminary data.</text>
</comment>
<dbReference type="InterPro" id="IPR038763">
    <property type="entry name" value="DHH_sf"/>
</dbReference>
<dbReference type="InterPro" id="IPR004610">
    <property type="entry name" value="RecJ"/>
</dbReference>
<feature type="domain" description="DDH" evidence="7">
    <location>
        <begin position="82"/>
        <end position="227"/>
    </location>
</feature>
<evidence type="ECO:0000256" key="2">
    <source>
        <dbReference type="ARBA" id="ARBA00019841"/>
    </source>
</evidence>
<dbReference type="OrthoDB" id="9809852at2"/>
<evidence type="ECO:0000259" key="7">
    <source>
        <dbReference type="Pfam" id="PF01368"/>
    </source>
</evidence>
<dbReference type="Pfam" id="PF17768">
    <property type="entry name" value="RecJ_OB"/>
    <property type="match status" value="1"/>
</dbReference>
<dbReference type="PANTHER" id="PTHR30255:SF2">
    <property type="entry name" value="SINGLE-STRANDED-DNA-SPECIFIC EXONUCLEASE RECJ"/>
    <property type="match status" value="1"/>
</dbReference>
<comment type="similarity">
    <text evidence="1">Belongs to the RecJ family.</text>
</comment>
<name>A0A398CHH0_9BACL</name>
<organism evidence="11 12">
    <name type="scientific">Cohnella faecalis</name>
    <dbReference type="NCBI Taxonomy" id="2315694"/>
    <lineage>
        <taxon>Bacteria</taxon>
        <taxon>Bacillati</taxon>
        <taxon>Bacillota</taxon>
        <taxon>Bacilli</taxon>
        <taxon>Bacillales</taxon>
        <taxon>Paenibacillaceae</taxon>
        <taxon>Cohnella</taxon>
    </lineage>
</organism>
<dbReference type="InterPro" id="IPR018779">
    <property type="entry name" value="RecJ_C"/>
</dbReference>
<keyword evidence="3" id="KW-0540">Nuclease</keyword>
<dbReference type="SUPFAM" id="SSF64182">
    <property type="entry name" value="DHH phosphoesterases"/>
    <property type="match status" value="1"/>
</dbReference>
<evidence type="ECO:0000259" key="8">
    <source>
        <dbReference type="Pfam" id="PF02272"/>
    </source>
</evidence>
<dbReference type="GO" id="GO:0003676">
    <property type="term" value="F:nucleic acid binding"/>
    <property type="evidence" value="ECO:0007669"/>
    <property type="project" value="InterPro"/>
</dbReference>
<dbReference type="Gene3D" id="3.90.1640.30">
    <property type="match status" value="1"/>
</dbReference>
<evidence type="ECO:0000256" key="4">
    <source>
        <dbReference type="ARBA" id="ARBA00022801"/>
    </source>
</evidence>
<evidence type="ECO:0000256" key="1">
    <source>
        <dbReference type="ARBA" id="ARBA00005915"/>
    </source>
</evidence>
<dbReference type="GO" id="GO:0006281">
    <property type="term" value="P:DNA repair"/>
    <property type="evidence" value="ECO:0007669"/>
    <property type="project" value="InterPro"/>
</dbReference>
<proteinExistence type="inferred from homology"/>
<dbReference type="InterPro" id="IPR003156">
    <property type="entry name" value="DHHA1_dom"/>
</dbReference>
<feature type="domain" description="RecJ OB" evidence="10">
    <location>
        <begin position="459"/>
        <end position="565"/>
    </location>
</feature>
<feature type="region of interest" description="Disordered" evidence="6">
    <location>
        <begin position="761"/>
        <end position="782"/>
    </location>
</feature>
<keyword evidence="12" id="KW-1185">Reference proteome</keyword>
<dbReference type="InterPro" id="IPR051673">
    <property type="entry name" value="SSDNA_exonuclease_RecJ"/>
</dbReference>
<dbReference type="EMBL" id="QXJM01000052">
    <property type="protein sequence ID" value="RIE00539.1"/>
    <property type="molecule type" value="Genomic_DNA"/>
</dbReference>
<dbReference type="Pfam" id="PF02272">
    <property type="entry name" value="DHHA1"/>
    <property type="match status" value="1"/>
</dbReference>
<sequence length="819" mass="89500">MFASRYRWEWREPDEAGARDLAEKLGLPMLVAKVLSSRGWTDPDAVERFLNAGEQGLEDPFLMKGMTEAVERIRRALKEGERIRVYGDYDADGVTSTALMSRLLAKLGASFDTYVPHRSREGYGLNNGAIDLAAEAGVKLIVTVDNGISAAAQIAYAREIGIDVVVTDHHEPPELLPESACAIVNPKQRDCPYPYKGLAGAGVAYKLAHALLGRPATEYSDLAAIGTIADLMPLTGENRIIARLGLSMMRNDPSLGIQALAAVCGIEAKELSSGRIGFGVAPRLNAGGRLDSAESAVRLLVTEDRSEAERIAGELDLLNSERQRLVEETVKEAEAKWEQRRSDWGGQGPRVIVLTGEGWNAGVAGLVASKLVEKHYRPAIVLAYDAGTGKCKGSARSIEGFDIHAALSECSSLMDHFGGHQAAAGMTLAIDKVPELELALDRIAGERLTAEDWQPKKRVDLVCELTDASLSAVEELSRLEPFGSGNATPRVLIRDLSLRECRTLGKDGKHLRMTVVREGRPLEAVGFGLGECVERLAGGVSVDLLGELSVNEWNGNRKVQLILQDFRSDELQVFDLRDAKDAWKELDKLARSRRGSLLALSPSPRTAGEAKEREGLEGIAVLPYDFDRSGIAATLREVAAGSMLEAEQSGGPRHLALLGLPEKPEEAEALGQVLSELKRLESVHIFKLPGRRSEPGASGSSFPDRSRFGEAYAMFRERGAWIDGPDGYLRQISIRTGMSLAVVRMMQEVFEELGFIRARGAERKMNDNPPRKPLEESERYRKAKRQAEALRLADMPKERLAEWLTGLKTEGSQTTVKRV</sequence>
<evidence type="ECO:0000313" key="11">
    <source>
        <dbReference type="EMBL" id="RIE00539.1"/>
    </source>
</evidence>
<dbReference type="Pfam" id="PF01368">
    <property type="entry name" value="DHH"/>
    <property type="match status" value="1"/>
</dbReference>
<dbReference type="AlphaFoldDB" id="A0A398CHH0"/>
<keyword evidence="5 11" id="KW-0269">Exonuclease</keyword>
<keyword evidence="4" id="KW-0378">Hydrolase</keyword>
<dbReference type="GO" id="GO:0006310">
    <property type="term" value="P:DNA recombination"/>
    <property type="evidence" value="ECO:0007669"/>
    <property type="project" value="InterPro"/>
</dbReference>
<gene>
    <name evidence="11" type="primary">recJ</name>
    <name evidence="11" type="ORF">D3H35_27750</name>
</gene>
<dbReference type="Gene3D" id="3.10.310.30">
    <property type="match status" value="1"/>
</dbReference>
<dbReference type="RefSeq" id="WP_119152359.1">
    <property type="nucleotide sequence ID" value="NZ_JBHSOV010000006.1"/>
</dbReference>
<evidence type="ECO:0000256" key="6">
    <source>
        <dbReference type="SAM" id="MobiDB-lite"/>
    </source>
</evidence>
<evidence type="ECO:0000256" key="5">
    <source>
        <dbReference type="ARBA" id="ARBA00022839"/>
    </source>
</evidence>
<dbReference type="InterPro" id="IPR041122">
    <property type="entry name" value="RecJ_OB"/>
</dbReference>
<evidence type="ECO:0000259" key="9">
    <source>
        <dbReference type="Pfam" id="PF10141"/>
    </source>
</evidence>
<feature type="domain" description="DHHA1" evidence="8">
    <location>
        <begin position="349"/>
        <end position="443"/>
    </location>
</feature>
<accession>A0A398CHH0</accession>
<reference evidence="11 12" key="1">
    <citation type="submission" date="2018-09" db="EMBL/GenBank/DDBJ databases">
        <title>Cohnella cavernae sp. nov., isolated from a karst cave.</title>
        <authorList>
            <person name="Zhu H."/>
        </authorList>
    </citation>
    <scope>NUCLEOTIDE SEQUENCE [LARGE SCALE GENOMIC DNA]</scope>
    <source>
        <strain evidence="11 12">K2E09-144</strain>
    </source>
</reference>
<evidence type="ECO:0000313" key="12">
    <source>
        <dbReference type="Proteomes" id="UP000266340"/>
    </source>
</evidence>
<evidence type="ECO:0000256" key="3">
    <source>
        <dbReference type="ARBA" id="ARBA00022722"/>
    </source>
</evidence>
<dbReference type="NCBIfam" id="TIGR00644">
    <property type="entry name" value="recJ"/>
    <property type="match status" value="1"/>
</dbReference>
<protein>
    <recommendedName>
        <fullName evidence="2">Single-stranded-DNA-specific exonuclease RecJ</fullName>
    </recommendedName>
</protein>
<dbReference type="InterPro" id="IPR001667">
    <property type="entry name" value="DDH_dom"/>
</dbReference>
<dbReference type="Pfam" id="PF10141">
    <property type="entry name" value="ssDNA-exonuc_C"/>
    <property type="match status" value="1"/>
</dbReference>
<dbReference type="GO" id="GO:0008409">
    <property type="term" value="F:5'-3' exonuclease activity"/>
    <property type="evidence" value="ECO:0007669"/>
    <property type="project" value="InterPro"/>
</dbReference>
<feature type="domain" description="Single-stranded-DNA-specific exonuclease RecJ C-terminal" evidence="9">
    <location>
        <begin position="663"/>
        <end position="789"/>
    </location>
</feature>
<evidence type="ECO:0000259" key="10">
    <source>
        <dbReference type="Pfam" id="PF17768"/>
    </source>
</evidence>
<dbReference type="PANTHER" id="PTHR30255">
    <property type="entry name" value="SINGLE-STRANDED-DNA-SPECIFIC EXONUCLEASE RECJ"/>
    <property type="match status" value="1"/>
</dbReference>